<reference evidence="2" key="1">
    <citation type="submission" date="2016-11" db="UniProtKB">
        <authorList>
            <consortium name="WormBaseParasite"/>
        </authorList>
    </citation>
    <scope>IDENTIFICATION</scope>
    <source>
        <strain evidence="2">KR3021</strain>
    </source>
</reference>
<dbReference type="WBParaSite" id="RSKR_0000113900.1">
    <property type="protein sequence ID" value="RSKR_0000113900.1"/>
    <property type="gene ID" value="RSKR_0000113900"/>
</dbReference>
<evidence type="ECO:0000313" key="2">
    <source>
        <dbReference type="WBParaSite" id="RSKR_0000113900.1"/>
    </source>
</evidence>
<protein>
    <submittedName>
        <fullName evidence="2">Splicing factor 3B subunit 5</fullName>
    </submittedName>
</protein>
<dbReference type="Proteomes" id="UP000095286">
    <property type="component" value="Unplaced"/>
</dbReference>
<accession>A0AC35TIV6</accession>
<organism evidence="1 2">
    <name type="scientific">Rhabditophanes sp. KR3021</name>
    <dbReference type="NCBI Taxonomy" id="114890"/>
    <lineage>
        <taxon>Eukaryota</taxon>
        <taxon>Metazoa</taxon>
        <taxon>Ecdysozoa</taxon>
        <taxon>Nematoda</taxon>
        <taxon>Chromadorea</taxon>
        <taxon>Rhabditida</taxon>
        <taxon>Tylenchina</taxon>
        <taxon>Panagrolaimomorpha</taxon>
        <taxon>Strongyloidoidea</taxon>
        <taxon>Alloionematidae</taxon>
        <taxon>Rhabditophanes</taxon>
    </lineage>
</organism>
<evidence type="ECO:0000313" key="1">
    <source>
        <dbReference type="Proteomes" id="UP000095286"/>
    </source>
</evidence>
<sequence>MTAPTERFHVLAQLEHLHLKFVGTLNSDSTKWECMTSQHRDTLASIIGHQDHLTFVSIAQNKTKARVRFELMQKMIQPCGPPPERSALDDF</sequence>
<proteinExistence type="predicted"/>
<name>A0AC35TIV6_9BILA</name>